<sequence>MLAHLHVKNLALIEEIEVEFGPGLNILTGETGAGKSILLGSMQLILGAKTSKNMIRENASYALVELLFQVENEKALETLKALDICPEDGQVLLSRKIMDGRSINKINGETSTVGQMKAAAACLLDIHGQHEHQSLLYQDKQLAILDAYGKEKILPAKEKVSLAYKEYSKCKTELGSMNMNEEQRNRELAFLEFEIKEIEKANLQPGEDEELEAQYRKMSNAKLIVDSLQLVHNLTGYESKEGAGETVGEALKEFSHVTQYDPELTPLAETLTSVDGLLNDFNRELSAYLDELTFDEGEFYETERRLDLINGLKAKYGRTIEEIFTYRKLQEEKLEKLHKYEENLQELKERLRELENILEKKSDELAEIRKEYSKQLEQKIIQGLKDLNFLDVNFAIDFRKKKNYTDNGTDDIQYLISTNPGETLKPLGQIVSGGELSRIMLALKAILADRDEIETLIFDEIDTGISGRTAQKVSEKMAVIGQHHQVLCITHLPQIAAMADSHFEIEKHLQGTETITQIHVLKEHDSIRELARLLGGAEITPAVLENAKEMKELAQKQKNTRFK</sequence>
<dbReference type="RefSeq" id="WP_055052486.1">
    <property type="nucleotide sequence ID" value="NZ_CYZA01000001.1"/>
</dbReference>
<organism evidence="12 13">
    <name type="scientific">Blautia obeum</name>
    <dbReference type="NCBI Taxonomy" id="40520"/>
    <lineage>
        <taxon>Bacteria</taxon>
        <taxon>Bacillati</taxon>
        <taxon>Bacillota</taxon>
        <taxon>Clostridia</taxon>
        <taxon>Lachnospirales</taxon>
        <taxon>Lachnospiraceae</taxon>
        <taxon>Blautia</taxon>
    </lineage>
</organism>
<keyword evidence="10" id="KW-0175">Coiled coil</keyword>
<dbReference type="NCBIfam" id="TIGR00634">
    <property type="entry name" value="recN"/>
    <property type="match status" value="1"/>
</dbReference>
<evidence type="ECO:0000256" key="9">
    <source>
        <dbReference type="PIRNR" id="PIRNR003128"/>
    </source>
</evidence>
<evidence type="ECO:0000259" key="11">
    <source>
        <dbReference type="Pfam" id="PF02463"/>
    </source>
</evidence>
<dbReference type="Gene3D" id="3.40.50.300">
    <property type="entry name" value="P-loop containing nucleotide triphosphate hydrolases"/>
    <property type="match status" value="2"/>
</dbReference>
<keyword evidence="7 9" id="KW-0234">DNA repair</keyword>
<dbReference type="EMBL" id="CYZA01000001">
    <property type="protein sequence ID" value="CUN41053.1"/>
    <property type="molecule type" value="Genomic_DNA"/>
</dbReference>
<dbReference type="GO" id="GO:0043590">
    <property type="term" value="C:bacterial nucleoid"/>
    <property type="evidence" value="ECO:0007669"/>
    <property type="project" value="TreeGrafter"/>
</dbReference>
<gene>
    <name evidence="12" type="primary">recN</name>
    <name evidence="12" type="ORF">ERS852395_00242</name>
</gene>
<keyword evidence="4" id="KW-0547">Nucleotide-binding</keyword>
<reference evidence="12 13" key="1">
    <citation type="submission" date="2015-09" db="EMBL/GenBank/DDBJ databases">
        <authorList>
            <consortium name="Pathogen Informatics"/>
        </authorList>
    </citation>
    <scope>NUCLEOTIDE SEQUENCE [LARGE SCALE GENOMIC DNA]</scope>
    <source>
        <strain evidence="12 13">2789STDY5608838</strain>
    </source>
</reference>
<evidence type="ECO:0000256" key="5">
    <source>
        <dbReference type="ARBA" id="ARBA00022763"/>
    </source>
</evidence>
<evidence type="ECO:0000256" key="4">
    <source>
        <dbReference type="ARBA" id="ARBA00022741"/>
    </source>
</evidence>
<dbReference type="FunFam" id="3.40.50.300:FF:000356">
    <property type="entry name" value="DNA repair protein RecN"/>
    <property type="match status" value="1"/>
</dbReference>
<evidence type="ECO:0000256" key="3">
    <source>
        <dbReference type="ARBA" id="ARBA00021315"/>
    </source>
</evidence>
<accession>A0A173WNH2</accession>
<dbReference type="Proteomes" id="UP000095447">
    <property type="component" value="Unassembled WGS sequence"/>
</dbReference>
<evidence type="ECO:0000256" key="2">
    <source>
        <dbReference type="ARBA" id="ARBA00009441"/>
    </source>
</evidence>
<feature type="coiled-coil region" evidence="10">
    <location>
        <begin position="330"/>
        <end position="378"/>
    </location>
</feature>
<dbReference type="InterPro" id="IPR003395">
    <property type="entry name" value="RecF/RecN/SMC_N"/>
</dbReference>
<dbReference type="PANTHER" id="PTHR11059">
    <property type="entry name" value="DNA REPAIR PROTEIN RECN"/>
    <property type="match status" value="1"/>
</dbReference>
<dbReference type="AlphaFoldDB" id="A0A173WNH2"/>
<dbReference type="Pfam" id="PF02463">
    <property type="entry name" value="SMC_N"/>
    <property type="match status" value="1"/>
</dbReference>
<keyword evidence="6" id="KW-0067">ATP-binding</keyword>
<evidence type="ECO:0000256" key="7">
    <source>
        <dbReference type="ARBA" id="ARBA00023204"/>
    </source>
</evidence>
<dbReference type="CDD" id="cd03241">
    <property type="entry name" value="ABC_RecN"/>
    <property type="match status" value="2"/>
</dbReference>
<evidence type="ECO:0000256" key="8">
    <source>
        <dbReference type="ARBA" id="ARBA00033408"/>
    </source>
</evidence>
<evidence type="ECO:0000313" key="12">
    <source>
        <dbReference type="EMBL" id="CUN41053.1"/>
    </source>
</evidence>
<name>A0A173WNH2_9FIRM</name>
<proteinExistence type="inferred from homology"/>
<dbReference type="GO" id="GO:0009432">
    <property type="term" value="P:SOS response"/>
    <property type="evidence" value="ECO:0007669"/>
    <property type="project" value="TreeGrafter"/>
</dbReference>
<dbReference type="PANTHER" id="PTHR11059:SF0">
    <property type="entry name" value="DNA REPAIR PROTEIN RECN"/>
    <property type="match status" value="1"/>
</dbReference>
<feature type="domain" description="RecF/RecN/SMC N-terminal" evidence="11">
    <location>
        <begin position="2"/>
        <end position="512"/>
    </location>
</feature>
<dbReference type="GO" id="GO:0006310">
    <property type="term" value="P:DNA recombination"/>
    <property type="evidence" value="ECO:0007669"/>
    <property type="project" value="InterPro"/>
</dbReference>
<comment type="similarity">
    <text evidence="2 9">Belongs to the RecN family.</text>
</comment>
<evidence type="ECO:0000256" key="6">
    <source>
        <dbReference type="ARBA" id="ARBA00022840"/>
    </source>
</evidence>
<evidence type="ECO:0000313" key="13">
    <source>
        <dbReference type="Proteomes" id="UP000095447"/>
    </source>
</evidence>
<dbReference type="PIRSF" id="PIRSF003128">
    <property type="entry name" value="RecN"/>
    <property type="match status" value="1"/>
</dbReference>
<dbReference type="GO" id="GO:0005524">
    <property type="term" value="F:ATP binding"/>
    <property type="evidence" value="ECO:0007669"/>
    <property type="project" value="UniProtKB-KW"/>
</dbReference>
<evidence type="ECO:0000256" key="10">
    <source>
        <dbReference type="SAM" id="Coils"/>
    </source>
</evidence>
<comment type="function">
    <text evidence="1 9">May be involved in recombinational repair of damaged DNA.</text>
</comment>
<dbReference type="InterPro" id="IPR004604">
    <property type="entry name" value="DNA_recomb/repair_RecN"/>
</dbReference>
<protein>
    <recommendedName>
        <fullName evidence="3 9">DNA repair protein RecN</fullName>
    </recommendedName>
    <alternativeName>
        <fullName evidence="8 9">Recombination protein N</fullName>
    </alternativeName>
</protein>
<dbReference type="InterPro" id="IPR027417">
    <property type="entry name" value="P-loop_NTPase"/>
</dbReference>
<dbReference type="GO" id="GO:0006281">
    <property type="term" value="P:DNA repair"/>
    <property type="evidence" value="ECO:0007669"/>
    <property type="project" value="UniProtKB-KW"/>
</dbReference>
<dbReference type="SUPFAM" id="SSF52540">
    <property type="entry name" value="P-loop containing nucleoside triphosphate hydrolases"/>
    <property type="match status" value="2"/>
</dbReference>
<keyword evidence="5 9" id="KW-0227">DNA damage</keyword>
<evidence type="ECO:0000256" key="1">
    <source>
        <dbReference type="ARBA" id="ARBA00003618"/>
    </source>
</evidence>